<dbReference type="STRING" id="180498.A0A067LH05"/>
<accession>A0A067LH05</accession>
<evidence type="ECO:0000256" key="8">
    <source>
        <dbReference type="ARBA" id="ARBA00023180"/>
    </source>
</evidence>
<dbReference type="PANTHER" id="PTHR48062">
    <property type="entry name" value="RECEPTOR-LIKE PROTEIN 14"/>
    <property type="match status" value="1"/>
</dbReference>
<dbReference type="Proteomes" id="UP000027138">
    <property type="component" value="Unassembled WGS sequence"/>
</dbReference>
<proteinExistence type="inferred from homology"/>
<organism evidence="10 11">
    <name type="scientific">Jatropha curcas</name>
    <name type="common">Barbados nut</name>
    <dbReference type="NCBI Taxonomy" id="180498"/>
    <lineage>
        <taxon>Eukaryota</taxon>
        <taxon>Viridiplantae</taxon>
        <taxon>Streptophyta</taxon>
        <taxon>Embryophyta</taxon>
        <taxon>Tracheophyta</taxon>
        <taxon>Spermatophyta</taxon>
        <taxon>Magnoliopsida</taxon>
        <taxon>eudicotyledons</taxon>
        <taxon>Gunneridae</taxon>
        <taxon>Pentapetalae</taxon>
        <taxon>rosids</taxon>
        <taxon>fabids</taxon>
        <taxon>Malpighiales</taxon>
        <taxon>Euphorbiaceae</taxon>
        <taxon>Crotonoideae</taxon>
        <taxon>Jatropheae</taxon>
        <taxon>Jatropha</taxon>
    </lineage>
</organism>
<dbReference type="SUPFAM" id="SSF52058">
    <property type="entry name" value="L domain-like"/>
    <property type="match status" value="1"/>
</dbReference>
<evidence type="ECO:0000313" key="10">
    <source>
        <dbReference type="EMBL" id="KDP46628.1"/>
    </source>
</evidence>
<comment type="similarity">
    <text evidence="2">Belongs to the RLP family.</text>
</comment>
<feature type="transmembrane region" description="Helical" evidence="9">
    <location>
        <begin position="219"/>
        <end position="241"/>
    </location>
</feature>
<evidence type="ECO:0000256" key="9">
    <source>
        <dbReference type="SAM" id="Phobius"/>
    </source>
</evidence>
<evidence type="ECO:0000256" key="1">
    <source>
        <dbReference type="ARBA" id="ARBA00004167"/>
    </source>
</evidence>
<dbReference type="InterPro" id="IPR032675">
    <property type="entry name" value="LRR_dom_sf"/>
</dbReference>
<dbReference type="Pfam" id="PF13855">
    <property type="entry name" value="LRR_8"/>
    <property type="match status" value="1"/>
</dbReference>
<dbReference type="AlphaFoldDB" id="A0A067LH05"/>
<dbReference type="InterPro" id="IPR051502">
    <property type="entry name" value="RLP_Defense_Trigger"/>
</dbReference>
<feature type="transmembrane region" description="Helical" evidence="9">
    <location>
        <begin position="248"/>
        <end position="265"/>
    </location>
</feature>
<keyword evidence="11" id="KW-1185">Reference proteome</keyword>
<sequence length="285" mass="32004">MMPSVELLSLSWLNGSVPTRGLLNFKNLEYLDLRYSAINNSFGLQDIGMMRHLKTLLLRGCGITGPIPTDQGLCKLKFLQELDISGNYLNEIPFEIGDLDTIQMLNLSHNSLTGSIPQTFSNLRQIESLDLSYNNLEGEIPSQITQLYSLEVFSVAHNNLSGKTPTRVAQFGTFDEGSYEGNPFLCGLPPPKACNAVIPSSRIPINSIVDNSGFIDMDIFYVSFVVSYIIVLLGIIAVLYINPYWRQAWFYYVELISTNCYYFLVDNIPYLFKFGVSTLSMVHNS</sequence>
<dbReference type="GO" id="GO:0005886">
    <property type="term" value="C:plasma membrane"/>
    <property type="evidence" value="ECO:0007669"/>
    <property type="project" value="UniProtKB-SubCell"/>
</dbReference>
<keyword evidence="5" id="KW-0677">Repeat</keyword>
<comment type="subcellular location">
    <subcellularLocation>
        <location evidence="1">Membrane</location>
        <topology evidence="1">Single-pass membrane protein</topology>
    </subcellularLocation>
</comment>
<protein>
    <submittedName>
        <fullName evidence="10">Uncharacterized protein</fullName>
    </submittedName>
</protein>
<keyword evidence="3" id="KW-0433">Leucine-rich repeat</keyword>
<dbReference type="PRINTS" id="PR00019">
    <property type="entry name" value="LEURICHRPT"/>
</dbReference>
<evidence type="ECO:0000256" key="7">
    <source>
        <dbReference type="ARBA" id="ARBA00023136"/>
    </source>
</evidence>
<evidence type="ECO:0000256" key="4">
    <source>
        <dbReference type="ARBA" id="ARBA00022692"/>
    </source>
</evidence>
<dbReference type="GO" id="GO:0012505">
    <property type="term" value="C:endomembrane system"/>
    <property type="evidence" value="ECO:0007669"/>
    <property type="project" value="UniProtKB-SubCell"/>
</dbReference>
<evidence type="ECO:0000313" key="11">
    <source>
        <dbReference type="Proteomes" id="UP000027138"/>
    </source>
</evidence>
<dbReference type="InterPro" id="IPR001611">
    <property type="entry name" value="Leu-rich_rpt"/>
</dbReference>
<dbReference type="OrthoDB" id="851490at2759"/>
<name>A0A067LH05_JATCU</name>
<evidence type="ECO:0000256" key="6">
    <source>
        <dbReference type="ARBA" id="ARBA00022989"/>
    </source>
</evidence>
<gene>
    <name evidence="10" type="ORF">JCGZ_04562</name>
</gene>
<evidence type="ECO:0000256" key="2">
    <source>
        <dbReference type="ARBA" id="ARBA00009592"/>
    </source>
</evidence>
<keyword evidence="6 9" id="KW-1133">Transmembrane helix</keyword>
<keyword evidence="4 9" id="KW-0812">Transmembrane</keyword>
<dbReference type="FunFam" id="3.80.10.10:FF:000111">
    <property type="entry name" value="LRR receptor-like serine/threonine-protein kinase ERECTA"/>
    <property type="match status" value="1"/>
</dbReference>
<keyword evidence="8" id="KW-0325">Glycoprotein</keyword>
<dbReference type="PANTHER" id="PTHR48062:SF21">
    <property type="entry name" value="RECEPTOR-LIKE PROTEIN 12"/>
    <property type="match status" value="1"/>
</dbReference>
<dbReference type="EMBL" id="KK914214">
    <property type="protein sequence ID" value="KDP46628.1"/>
    <property type="molecule type" value="Genomic_DNA"/>
</dbReference>
<evidence type="ECO:0000256" key="3">
    <source>
        <dbReference type="ARBA" id="ARBA00022614"/>
    </source>
</evidence>
<dbReference type="Gene3D" id="3.80.10.10">
    <property type="entry name" value="Ribonuclease Inhibitor"/>
    <property type="match status" value="1"/>
</dbReference>
<keyword evidence="7 9" id="KW-0472">Membrane</keyword>
<reference evidence="10 11" key="1">
    <citation type="journal article" date="2014" name="PLoS ONE">
        <title>Global Analysis of Gene Expression Profiles in Physic Nut (Jatropha curcas L.) Seedlings Exposed to Salt Stress.</title>
        <authorList>
            <person name="Zhang L."/>
            <person name="Zhang C."/>
            <person name="Wu P."/>
            <person name="Chen Y."/>
            <person name="Li M."/>
            <person name="Jiang H."/>
            <person name="Wu G."/>
        </authorList>
    </citation>
    <scope>NUCLEOTIDE SEQUENCE [LARGE SCALE GENOMIC DNA]</scope>
    <source>
        <strain evidence="11">cv. GZQX0401</strain>
        <tissue evidence="10">Young leaves</tissue>
    </source>
</reference>
<evidence type="ECO:0000256" key="5">
    <source>
        <dbReference type="ARBA" id="ARBA00022737"/>
    </source>
</evidence>
<dbReference type="Pfam" id="PF00560">
    <property type="entry name" value="LRR_1"/>
    <property type="match status" value="1"/>
</dbReference>